<sequence length="370" mass="42508">MKKALITGITGQDGAYLAELLLEKGYEVHGIKRRASLFNTDRIDHLYQDPHEKDVRLKLHYGDLTDSMNLTRIIQEVQPDEIYNLGAMSHVRVSFDTPEYVGNVDGLGTLRILEAVRLLGLTEKTRIYQASTSELYGLVQEVPQKETTPFYPRSPYAVAKMYGYWITVNYREAYDMYACNGILFNHESPLRGETFVTRKITRAAARIALGLQETFYLGNLNSKRDWGHAKDYVKAMWLILQQEKPEDFVIATGITTTIRDFVRMAFTELGIELEFEGEGVEEIAKVKSCSNSEFKVKEGQVILKIDPRYFRPTEVDLLIGDPTKSQQKLGWELEYDLPALVKDMVQSDLRLFQKDQYLKDGGHDILNYYE</sequence>
<name>A0A315ZW86_SEDFL</name>
<keyword evidence="5 7" id="KW-0456">Lyase</keyword>
<dbReference type="InterPro" id="IPR016040">
    <property type="entry name" value="NAD(P)-bd_dom"/>
</dbReference>
<comment type="caution">
    <text evidence="7">Lacks conserved residue(s) required for the propagation of feature annotation.</text>
</comment>
<dbReference type="CDD" id="cd05260">
    <property type="entry name" value="GDP_MD_SDR_e"/>
    <property type="match status" value="1"/>
</dbReference>
<dbReference type="PANTHER" id="PTHR43715:SF1">
    <property type="entry name" value="GDP-MANNOSE 4,6 DEHYDRATASE"/>
    <property type="match status" value="1"/>
</dbReference>
<dbReference type="InterPro" id="IPR036291">
    <property type="entry name" value="NAD(P)-bd_dom_sf"/>
</dbReference>
<evidence type="ECO:0000256" key="1">
    <source>
        <dbReference type="ARBA" id="ARBA00000188"/>
    </source>
</evidence>
<proteinExistence type="inferred from homology"/>
<dbReference type="NCBIfam" id="TIGR01472">
    <property type="entry name" value="gmd"/>
    <property type="match status" value="1"/>
</dbReference>
<dbReference type="EC" id="4.2.1.47" evidence="4 7"/>
<dbReference type="Pfam" id="PF16363">
    <property type="entry name" value="GDP_Man_Dehyd"/>
    <property type="match status" value="1"/>
</dbReference>
<dbReference type="InterPro" id="IPR006368">
    <property type="entry name" value="GDP_Man_deHydtase"/>
</dbReference>
<evidence type="ECO:0000256" key="2">
    <source>
        <dbReference type="ARBA" id="ARBA00001937"/>
    </source>
</evidence>
<dbReference type="Gene3D" id="3.40.50.720">
    <property type="entry name" value="NAD(P)-binding Rossmann-like Domain"/>
    <property type="match status" value="1"/>
</dbReference>
<dbReference type="RefSeq" id="WP_109619837.1">
    <property type="nucleotide sequence ID" value="NZ_QGDO01000004.1"/>
</dbReference>
<dbReference type="GO" id="GO:0008446">
    <property type="term" value="F:GDP-mannose 4,6-dehydratase activity"/>
    <property type="evidence" value="ECO:0007669"/>
    <property type="project" value="UniProtKB-UniRule"/>
</dbReference>
<comment type="function">
    <text evidence="6 7">Catalyzes the conversion of GDP-D-mannose to GDP-4-dehydro-6-deoxy-D-mannose.</text>
</comment>
<dbReference type="OrthoDB" id="9779041at2"/>
<dbReference type="PANTHER" id="PTHR43715">
    <property type="entry name" value="GDP-MANNOSE 4,6-DEHYDRATASE"/>
    <property type="match status" value="1"/>
</dbReference>
<reference evidence="9 10" key="1">
    <citation type="submission" date="2018-03" db="EMBL/GenBank/DDBJ databases">
        <title>Genomic Encyclopedia of Archaeal and Bacterial Type Strains, Phase II (KMG-II): from individual species to whole genera.</title>
        <authorList>
            <person name="Goeker M."/>
        </authorList>
    </citation>
    <scope>NUCLEOTIDE SEQUENCE [LARGE SCALE GENOMIC DNA]</scope>
    <source>
        <strain evidence="9 10">DSM 28229</strain>
    </source>
</reference>
<keyword evidence="10" id="KW-1185">Reference proteome</keyword>
<evidence type="ECO:0000259" key="8">
    <source>
        <dbReference type="Pfam" id="PF16363"/>
    </source>
</evidence>
<evidence type="ECO:0000256" key="3">
    <source>
        <dbReference type="ARBA" id="ARBA00009263"/>
    </source>
</evidence>
<dbReference type="GO" id="GO:0042351">
    <property type="term" value="P:'de novo' GDP-L-fucose biosynthetic process"/>
    <property type="evidence" value="ECO:0007669"/>
    <property type="project" value="TreeGrafter"/>
</dbReference>
<dbReference type="EMBL" id="QGDO01000004">
    <property type="protein sequence ID" value="PWJ40943.1"/>
    <property type="molecule type" value="Genomic_DNA"/>
</dbReference>
<evidence type="ECO:0000256" key="7">
    <source>
        <dbReference type="HAMAP-Rule" id="MF_00955"/>
    </source>
</evidence>
<dbReference type="FunFam" id="3.40.50.720:FF:000924">
    <property type="entry name" value="GDP-mannose 4,6 dehydratase"/>
    <property type="match status" value="1"/>
</dbReference>
<evidence type="ECO:0000313" key="9">
    <source>
        <dbReference type="EMBL" id="PWJ40943.1"/>
    </source>
</evidence>
<dbReference type="Gene3D" id="3.90.25.10">
    <property type="entry name" value="UDP-galactose 4-epimerase, domain 1"/>
    <property type="match status" value="1"/>
</dbReference>
<evidence type="ECO:0000256" key="4">
    <source>
        <dbReference type="ARBA" id="ARBA00011989"/>
    </source>
</evidence>
<feature type="domain" description="NAD(P)-binding" evidence="8">
    <location>
        <begin position="5"/>
        <end position="344"/>
    </location>
</feature>
<comment type="similarity">
    <text evidence="3 7">Belongs to the NAD(P)-dependent epimerase/dehydratase family. GDP-mannose 4,6-dehydratase subfamily.</text>
</comment>
<keyword evidence="7" id="KW-0521">NADP</keyword>
<comment type="catalytic activity">
    <reaction evidence="1 7">
        <text>GDP-alpha-D-mannose = GDP-4-dehydro-alpha-D-rhamnose + H2O</text>
        <dbReference type="Rhea" id="RHEA:23820"/>
        <dbReference type="ChEBI" id="CHEBI:15377"/>
        <dbReference type="ChEBI" id="CHEBI:57527"/>
        <dbReference type="ChEBI" id="CHEBI:57964"/>
        <dbReference type="EC" id="4.2.1.47"/>
    </reaction>
</comment>
<comment type="caution">
    <text evidence="9">The sequence shown here is derived from an EMBL/GenBank/DDBJ whole genome shotgun (WGS) entry which is preliminary data.</text>
</comment>
<dbReference type="SUPFAM" id="SSF51735">
    <property type="entry name" value="NAD(P)-binding Rossmann-fold domains"/>
    <property type="match status" value="1"/>
</dbReference>
<evidence type="ECO:0000256" key="5">
    <source>
        <dbReference type="ARBA" id="ARBA00023239"/>
    </source>
</evidence>
<protein>
    <recommendedName>
        <fullName evidence="4 7">GDP-mannose 4,6-dehydratase</fullName>
        <ecNumber evidence="4 7">4.2.1.47</ecNumber>
    </recommendedName>
    <alternativeName>
        <fullName evidence="7">GDP-D-mannose dehydratase</fullName>
    </alternativeName>
</protein>
<accession>A0A315ZW86</accession>
<comment type="cofactor">
    <cofactor evidence="2 7">
        <name>NADP(+)</name>
        <dbReference type="ChEBI" id="CHEBI:58349"/>
    </cofactor>
</comment>
<organism evidence="9 10">
    <name type="scientific">Sediminitomix flava</name>
    <dbReference type="NCBI Taxonomy" id="379075"/>
    <lineage>
        <taxon>Bacteria</taxon>
        <taxon>Pseudomonadati</taxon>
        <taxon>Bacteroidota</taxon>
        <taxon>Cytophagia</taxon>
        <taxon>Cytophagales</taxon>
        <taxon>Flammeovirgaceae</taxon>
        <taxon>Sediminitomix</taxon>
    </lineage>
</organism>
<evidence type="ECO:0000256" key="6">
    <source>
        <dbReference type="ARBA" id="ARBA00059383"/>
    </source>
</evidence>
<evidence type="ECO:0000313" key="10">
    <source>
        <dbReference type="Proteomes" id="UP000245535"/>
    </source>
</evidence>
<dbReference type="GO" id="GO:0070401">
    <property type="term" value="F:NADP+ binding"/>
    <property type="evidence" value="ECO:0007669"/>
    <property type="project" value="UniProtKB-UniRule"/>
</dbReference>
<dbReference type="AlphaFoldDB" id="A0A315ZW86"/>
<dbReference type="HAMAP" id="MF_00955">
    <property type="entry name" value="GDP_Man_dehydratase"/>
    <property type="match status" value="1"/>
</dbReference>
<gene>
    <name evidence="7" type="primary">gmd</name>
    <name evidence="9" type="ORF">BC781_104209</name>
</gene>
<dbReference type="Proteomes" id="UP000245535">
    <property type="component" value="Unassembled WGS sequence"/>
</dbReference>